<gene>
    <name evidence="3" type="ORF">CHK_0634</name>
</gene>
<accession>A0A0M2NLU2</accession>
<keyword evidence="4" id="KW-1185">Reference proteome</keyword>
<keyword evidence="3" id="KW-0808">Transferase</keyword>
<feature type="domain" description="Sensor histidine kinase NatK-like C-terminal" evidence="2">
    <location>
        <begin position="328"/>
        <end position="430"/>
    </location>
</feature>
<evidence type="ECO:0000313" key="4">
    <source>
        <dbReference type="Proteomes" id="UP000034076"/>
    </source>
</evidence>
<name>A0A0M2NLU2_9FIRM</name>
<feature type="transmembrane region" description="Helical" evidence="1">
    <location>
        <begin position="192"/>
        <end position="211"/>
    </location>
</feature>
<dbReference type="AlphaFoldDB" id="A0A0M2NLU2"/>
<dbReference type="Proteomes" id="UP000034076">
    <property type="component" value="Unassembled WGS sequence"/>
</dbReference>
<dbReference type="SUPFAM" id="SSF55874">
    <property type="entry name" value="ATPase domain of HSP90 chaperone/DNA topoisomerase II/histidine kinase"/>
    <property type="match status" value="1"/>
</dbReference>
<dbReference type="GO" id="GO:0042802">
    <property type="term" value="F:identical protein binding"/>
    <property type="evidence" value="ECO:0007669"/>
    <property type="project" value="TreeGrafter"/>
</dbReference>
<evidence type="ECO:0000256" key="1">
    <source>
        <dbReference type="SAM" id="Phobius"/>
    </source>
</evidence>
<evidence type="ECO:0000259" key="2">
    <source>
        <dbReference type="Pfam" id="PF14501"/>
    </source>
</evidence>
<sequence>MSLLWVLWEICVNSLECYFLFYMLSRQLDFYPGGKKYAYLGLLAIIIIETTLNFTHVESDVVIVICSIIKFVYPLICFSGKIPPKILWSVIGNFVPNIANLILSNILPLISGLNIVDTLSPSMARFGVQIFYILVVIILYWILSQIPRKNKISLSPAIQIISIGIVAIGIFSVAEIVGFSINAERTPDERRILIIISFAILVMMTAIILLFDKMGSAIWKKLDAEHRLQLFTMEKANIKRSKEMIRTWNHDFKNALEILRYYAVRGDLENIKKYIGILQSGYEEIKAEQSTGYSSVDAIISMKLMVAHTKEIPISLNISQIDNLPINESDFSMILGNLLDNAIEACEKVEIPDNRYIDVVIYKQQDMIRIGITNSSIGDYQYKNNKLISSKKVGDHGHGLSRMNQVIKRCGGFYKTFPENDSFELQIFIPTTSEEKCHED</sequence>
<keyword evidence="1" id="KW-1133">Transmembrane helix</keyword>
<reference evidence="3 4" key="1">
    <citation type="submission" date="2015-04" db="EMBL/GenBank/DDBJ databases">
        <title>Draft genome sequence of bacteremic isolate Catabacter hongkongensis type strain HKU16T.</title>
        <authorList>
            <person name="Lau S.K."/>
            <person name="Teng J.L."/>
            <person name="Huang Y."/>
            <person name="Curreem S.O."/>
            <person name="Tsui S.K."/>
            <person name="Woo P.C."/>
        </authorList>
    </citation>
    <scope>NUCLEOTIDE SEQUENCE [LARGE SCALE GENOMIC DNA]</scope>
    <source>
        <strain evidence="3 4">HKU16</strain>
    </source>
</reference>
<dbReference type="CDD" id="cd16935">
    <property type="entry name" value="HATPase_AgrC-ComD-like"/>
    <property type="match status" value="1"/>
</dbReference>
<proteinExistence type="predicted"/>
<organism evidence="3 4">
    <name type="scientific">Christensenella hongkongensis</name>
    <dbReference type="NCBI Taxonomy" id="270498"/>
    <lineage>
        <taxon>Bacteria</taxon>
        <taxon>Bacillati</taxon>
        <taxon>Bacillota</taxon>
        <taxon>Clostridia</taxon>
        <taxon>Christensenellales</taxon>
        <taxon>Christensenellaceae</taxon>
        <taxon>Christensenella</taxon>
    </lineage>
</organism>
<dbReference type="PANTHER" id="PTHR40448:SF1">
    <property type="entry name" value="TWO-COMPONENT SENSOR HISTIDINE KINASE"/>
    <property type="match status" value="1"/>
</dbReference>
<dbReference type="InterPro" id="IPR036890">
    <property type="entry name" value="HATPase_C_sf"/>
</dbReference>
<dbReference type="PANTHER" id="PTHR40448">
    <property type="entry name" value="TWO-COMPONENT SENSOR HISTIDINE KINASE"/>
    <property type="match status" value="1"/>
</dbReference>
<feature type="transmembrane region" description="Helical" evidence="1">
    <location>
        <begin position="37"/>
        <end position="55"/>
    </location>
</feature>
<feature type="transmembrane region" description="Helical" evidence="1">
    <location>
        <begin position="6"/>
        <end position="25"/>
    </location>
</feature>
<dbReference type="GO" id="GO:0016301">
    <property type="term" value="F:kinase activity"/>
    <property type="evidence" value="ECO:0007669"/>
    <property type="project" value="UniProtKB-KW"/>
</dbReference>
<feature type="transmembrane region" description="Helical" evidence="1">
    <location>
        <begin position="155"/>
        <end position="180"/>
    </location>
</feature>
<dbReference type="OrthoDB" id="1757740at2"/>
<dbReference type="STRING" id="270498.CHK_0634"/>
<feature type="transmembrane region" description="Helical" evidence="1">
    <location>
        <begin position="61"/>
        <end position="79"/>
    </location>
</feature>
<protein>
    <submittedName>
        <fullName evidence="3">Sensor histidine kinase</fullName>
    </submittedName>
</protein>
<dbReference type="InterPro" id="IPR032834">
    <property type="entry name" value="NatK-like_C"/>
</dbReference>
<evidence type="ECO:0000313" key="3">
    <source>
        <dbReference type="EMBL" id="KKI51951.1"/>
    </source>
</evidence>
<keyword evidence="1" id="KW-0472">Membrane</keyword>
<dbReference type="EMBL" id="LAYJ01000053">
    <property type="protein sequence ID" value="KKI51951.1"/>
    <property type="molecule type" value="Genomic_DNA"/>
</dbReference>
<comment type="caution">
    <text evidence="3">The sequence shown here is derived from an EMBL/GenBank/DDBJ whole genome shotgun (WGS) entry which is preliminary data.</text>
</comment>
<keyword evidence="3" id="KW-0418">Kinase</keyword>
<feature type="transmembrane region" description="Helical" evidence="1">
    <location>
        <begin position="122"/>
        <end position="143"/>
    </location>
</feature>
<feature type="transmembrane region" description="Helical" evidence="1">
    <location>
        <begin position="86"/>
        <end position="110"/>
    </location>
</feature>
<dbReference type="RefSeq" id="WP_046442569.1">
    <property type="nucleotide sequence ID" value="NZ_LAYJ01000053.1"/>
</dbReference>
<dbReference type="Gene3D" id="3.30.565.10">
    <property type="entry name" value="Histidine kinase-like ATPase, C-terminal domain"/>
    <property type="match status" value="1"/>
</dbReference>
<keyword evidence="1" id="KW-0812">Transmembrane</keyword>
<dbReference type="Pfam" id="PF14501">
    <property type="entry name" value="HATPase_c_5"/>
    <property type="match status" value="1"/>
</dbReference>